<protein>
    <submittedName>
        <fullName evidence="2">Alternative protein USP40</fullName>
    </submittedName>
</protein>
<dbReference type="ChiTaRS" id="USP40">
    <property type="organism name" value="human"/>
</dbReference>
<name>L8EAZ2_HUMAN</name>
<accession>L8EAZ2</accession>
<dbReference type="OrthoDB" id="289038at2759"/>
<gene>
    <name evidence="2" type="primary">USP40</name>
</gene>
<sequence>MMISVQSEMTLEKKSRNNGPWGEGKAKKPSMSRAATSSPVQRRLPGPEPRKLLSPSTWGASDNRAAARLYSR</sequence>
<evidence type="ECO:0000256" key="1">
    <source>
        <dbReference type="SAM" id="MobiDB-lite"/>
    </source>
</evidence>
<organism evidence="2">
    <name type="scientific">Homo sapiens</name>
    <name type="common">Human</name>
    <dbReference type="NCBI Taxonomy" id="9606"/>
    <lineage>
        <taxon>Eukaryota</taxon>
        <taxon>Metazoa</taxon>
        <taxon>Chordata</taxon>
        <taxon>Craniata</taxon>
        <taxon>Vertebrata</taxon>
        <taxon>Euteleostomi</taxon>
        <taxon>Mammalia</taxon>
        <taxon>Eutheria</taxon>
        <taxon>Euarchontoglires</taxon>
        <taxon>Primates</taxon>
        <taxon>Haplorrhini</taxon>
        <taxon>Catarrhini</taxon>
        <taxon>Hominidae</taxon>
        <taxon>Homo</taxon>
    </lineage>
</organism>
<reference evidence="2" key="1">
    <citation type="journal article" date="2013" name="PLoS ONE">
        <title>Direct detection of alternative open reading frames translation products in human significantly expands the proteome.</title>
        <authorList>
            <person name="Vanderperre B."/>
            <person name="Lucier J.-F."/>
            <person name="Motard J."/>
            <person name="Tremblay G."/>
            <person name="Vanderperre S."/>
            <person name="Wisztorski M."/>
            <person name="Salzet M."/>
            <person name="Boisvert F.-M."/>
            <person name="Roucou X."/>
        </authorList>
    </citation>
    <scope>NUCLEOTIDE SEQUENCE</scope>
</reference>
<dbReference type="EMBL" id="HF584091">
    <property type="protein sequence ID" value="CCQ43588.1"/>
    <property type="molecule type" value="Genomic_DNA"/>
</dbReference>
<dbReference type="AlphaFoldDB" id="L8EAZ2"/>
<feature type="region of interest" description="Disordered" evidence="1">
    <location>
        <begin position="1"/>
        <end position="72"/>
    </location>
</feature>
<proteinExistence type="predicted"/>
<evidence type="ECO:0000313" key="2">
    <source>
        <dbReference type="EMBL" id="CCQ43588.1"/>
    </source>
</evidence>